<reference evidence="1" key="1">
    <citation type="submission" date="2018-11" db="EMBL/GenBank/DDBJ databases">
        <authorList>
            <consortium name="Pathogen Informatics"/>
        </authorList>
    </citation>
    <scope>NUCLEOTIDE SEQUENCE</scope>
</reference>
<sequence length="71" mass="8247">MVVKTSALKKLAPKPGYHEVTPALIASTFLLIHHTTSLLRNCLLQWRKLKDLGRSNCDFTYIYINVYIYTY</sequence>
<dbReference type="Proteomes" id="UP000784294">
    <property type="component" value="Unassembled WGS sequence"/>
</dbReference>
<organism evidence="1 2">
    <name type="scientific">Protopolystoma xenopodis</name>
    <dbReference type="NCBI Taxonomy" id="117903"/>
    <lineage>
        <taxon>Eukaryota</taxon>
        <taxon>Metazoa</taxon>
        <taxon>Spiralia</taxon>
        <taxon>Lophotrochozoa</taxon>
        <taxon>Platyhelminthes</taxon>
        <taxon>Monogenea</taxon>
        <taxon>Polyopisthocotylea</taxon>
        <taxon>Polystomatidea</taxon>
        <taxon>Polystomatidae</taxon>
        <taxon>Protopolystoma</taxon>
    </lineage>
</organism>
<dbReference type="AlphaFoldDB" id="A0A448WNC6"/>
<name>A0A448WNC6_9PLAT</name>
<dbReference type="EMBL" id="CAAALY010027379">
    <property type="protein sequence ID" value="VEL16159.1"/>
    <property type="molecule type" value="Genomic_DNA"/>
</dbReference>
<accession>A0A448WNC6</accession>
<proteinExistence type="predicted"/>
<protein>
    <submittedName>
        <fullName evidence="1">Uncharacterized protein</fullName>
    </submittedName>
</protein>
<comment type="caution">
    <text evidence="1">The sequence shown here is derived from an EMBL/GenBank/DDBJ whole genome shotgun (WGS) entry which is preliminary data.</text>
</comment>
<keyword evidence="2" id="KW-1185">Reference proteome</keyword>
<evidence type="ECO:0000313" key="1">
    <source>
        <dbReference type="EMBL" id="VEL16159.1"/>
    </source>
</evidence>
<gene>
    <name evidence="1" type="ORF">PXEA_LOCUS9599</name>
</gene>
<evidence type="ECO:0000313" key="2">
    <source>
        <dbReference type="Proteomes" id="UP000784294"/>
    </source>
</evidence>